<keyword evidence="3" id="KW-1133">Transmembrane helix</keyword>
<evidence type="ECO:0000256" key="2">
    <source>
        <dbReference type="ARBA" id="ARBA00008404"/>
    </source>
</evidence>
<dbReference type="PANTHER" id="PTHR34703:SF1">
    <property type="entry name" value="ANTIPORTER SUBUNIT MNHG2-RELATED"/>
    <property type="match status" value="1"/>
</dbReference>
<dbReference type="RefSeq" id="WP_160719833.1">
    <property type="nucleotide sequence ID" value="NZ_SUMG01000004.1"/>
</dbReference>
<organism evidence="4 5">
    <name type="scientific">Isachenkonia alkalipeptolytica</name>
    <dbReference type="NCBI Taxonomy" id="2565777"/>
    <lineage>
        <taxon>Bacteria</taxon>
        <taxon>Bacillati</taxon>
        <taxon>Bacillota</taxon>
        <taxon>Clostridia</taxon>
        <taxon>Eubacteriales</taxon>
        <taxon>Clostridiaceae</taxon>
        <taxon>Isachenkonia</taxon>
    </lineage>
</organism>
<dbReference type="InterPro" id="IPR005133">
    <property type="entry name" value="PhaG_MnhG_YufB"/>
</dbReference>
<protein>
    <submittedName>
        <fullName evidence="4">Monovalent cation/H(+) antiporter subunit G</fullName>
    </submittedName>
</protein>
<evidence type="ECO:0000256" key="1">
    <source>
        <dbReference type="ARBA" id="ARBA00004141"/>
    </source>
</evidence>
<evidence type="ECO:0000313" key="5">
    <source>
        <dbReference type="Proteomes" id="UP000449710"/>
    </source>
</evidence>
<dbReference type="EMBL" id="SUMG01000004">
    <property type="protein sequence ID" value="NBG87888.1"/>
    <property type="molecule type" value="Genomic_DNA"/>
</dbReference>
<dbReference type="PANTHER" id="PTHR34703">
    <property type="entry name" value="ANTIPORTER SUBUNIT MNHG2-RELATED"/>
    <property type="match status" value="1"/>
</dbReference>
<keyword evidence="3" id="KW-0812">Transmembrane</keyword>
<proteinExistence type="inferred from homology"/>
<dbReference type="Proteomes" id="UP000449710">
    <property type="component" value="Unassembled WGS sequence"/>
</dbReference>
<comment type="subcellular location">
    <subcellularLocation>
        <location evidence="1">Membrane</location>
        <topology evidence="1">Multi-pass membrane protein</topology>
    </subcellularLocation>
</comment>
<comment type="similarity">
    <text evidence="2">Belongs to the CPA3 antiporters (TC 2.A.63) subunit G family.</text>
</comment>
<feature type="transmembrane region" description="Helical" evidence="3">
    <location>
        <begin position="59"/>
        <end position="76"/>
    </location>
</feature>
<sequence>MISNFFLMISWIFLLFGVIGLFRFKSIYLKILVASKIDTVAFFSIILALVFRIGLQWESLKLLAILLFFLITSPLNSQFIGRSALINGIPLKDPETVSKDDQELKES</sequence>
<dbReference type="Pfam" id="PF03334">
    <property type="entry name" value="PhaG_MnhG_YufB"/>
    <property type="match status" value="1"/>
</dbReference>
<evidence type="ECO:0000256" key="3">
    <source>
        <dbReference type="SAM" id="Phobius"/>
    </source>
</evidence>
<evidence type="ECO:0000313" key="4">
    <source>
        <dbReference type="EMBL" id="NBG87888.1"/>
    </source>
</evidence>
<dbReference type="AlphaFoldDB" id="A0AA43XJC6"/>
<keyword evidence="5" id="KW-1185">Reference proteome</keyword>
<feature type="transmembrane region" description="Helical" evidence="3">
    <location>
        <begin position="6"/>
        <end position="24"/>
    </location>
</feature>
<accession>A0AA43XJC6</accession>
<keyword evidence="3" id="KW-0472">Membrane</keyword>
<comment type="caution">
    <text evidence="4">The sequence shown here is derived from an EMBL/GenBank/DDBJ whole genome shotgun (WGS) entry which is preliminary data.</text>
</comment>
<gene>
    <name evidence="4" type="ORF">ISALK_05180</name>
</gene>
<name>A0AA43XJC6_9CLOT</name>
<reference evidence="4 5" key="1">
    <citation type="submission" date="2019-04" db="EMBL/GenBank/DDBJ databases">
        <title>Isachenkonia alkalipeptolytica gen. nov. sp. nov. a new anaerobic, alkiliphilic organothrophic bacterium capable to reduce synthesized ferrihydrite isolated from a soda lake.</title>
        <authorList>
            <person name="Toshchakov S.V."/>
            <person name="Zavarzina D.G."/>
            <person name="Zhilina T.N."/>
            <person name="Kostrikina N.A."/>
            <person name="Kublanov I.V."/>
        </authorList>
    </citation>
    <scope>NUCLEOTIDE SEQUENCE [LARGE SCALE GENOMIC DNA]</scope>
    <source>
        <strain evidence="4 5">Z-1701</strain>
    </source>
</reference>
<dbReference type="GO" id="GO:0015385">
    <property type="term" value="F:sodium:proton antiporter activity"/>
    <property type="evidence" value="ECO:0007669"/>
    <property type="project" value="TreeGrafter"/>
</dbReference>
<feature type="transmembrane region" description="Helical" evidence="3">
    <location>
        <begin position="31"/>
        <end position="53"/>
    </location>
</feature>